<dbReference type="GeneID" id="87589296"/>
<sequence>MKKWLALIVLVMSIGFLAACGQQEEKAASTGAKEELKKITIGASAVPHAEILEHVKAALKKKALIWK</sequence>
<feature type="signal peptide" evidence="1">
    <location>
        <begin position="1"/>
        <end position="18"/>
    </location>
</feature>
<feature type="chain" id="PRO_5038937979" evidence="1">
    <location>
        <begin position="19"/>
        <end position="67"/>
    </location>
</feature>
<accession>A0A1G8GKZ8</accession>
<evidence type="ECO:0000313" key="3">
    <source>
        <dbReference type="Proteomes" id="UP000182836"/>
    </source>
</evidence>
<dbReference type="AlphaFoldDB" id="A0A1G8GKZ8"/>
<reference evidence="2 3" key="1">
    <citation type="submission" date="2016-10" db="EMBL/GenBank/DDBJ databases">
        <authorList>
            <person name="de Groot N.N."/>
        </authorList>
    </citation>
    <scope>NUCLEOTIDE SEQUENCE [LARGE SCALE GENOMIC DNA]</scope>
    <source>
        <strain evidence="2 3">DSM 2895</strain>
    </source>
</reference>
<gene>
    <name evidence="2" type="ORF">SAMN04487909_10114</name>
</gene>
<evidence type="ECO:0000313" key="2">
    <source>
        <dbReference type="EMBL" id="SDH94991.1"/>
    </source>
</evidence>
<keyword evidence="1" id="KW-0732">Signal</keyword>
<dbReference type="RefSeq" id="WP_200894950.1">
    <property type="nucleotide sequence ID" value="NZ_BJOA01000270.1"/>
</dbReference>
<dbReference type="PROSITE" id="PS51257">
    <property type="entry name" value="PROKAR_LIPOPROTEIN"/>
    <property type="match status" value="1"/>
</dbReference>
<dbReference type="Gene3D" id="3.40.190.10">
    <property type="entry name" value="Periplasmic binding protein-like II"/>
    <property type="match status" value="1"/>
</dbReference>
<protein>
    <submittedName>
        <fullName evidence="2">D-methionine transport system substrate-binding protein</fullName>
    </submittedName>
</protein>
<evidence type="ECO:0000256" key="1">
    <source>
        <dbReference type="SAM" id="SignalP"/>
    </source>
</evidence>
<dbReference type="EMBL" id="FNED01000001">
    <property type="protein sequence ID" value="SDH94991.1"/>
    <property type="molecule type" value="Genomic_DNA"/>
</dbReference>
<organism evidence="2 3">
    <name type="scientific">Aneurinibacillus migulanus</name>
    <name type="common">Bacillus migulanus</name>
    <dbReference type="NCBI Taxonomy" id="47500"/>
    <lineage>
        <taxon>Bacteria</taxon>
        <taxon>Bacillati</taxon>
        <taxon>Bacillota</taxon>
        <taxon>Bacilli</taxon>
        <taxon>Bacillales</taxon>
        <taxon>Paenibacillaceae</taxon>
        <taxon>Aneurinibacillus group</taxon>
        <taxon>Aneurinibacillus</taxon>
    </lineage>
</organism>
<proteinExistence type="predicted"/>
<name>A0A1G8GKZ8_ANEMI</name>
<dbReference type="Proteomes" id="UP000182836">
    <property type="component" value="Unassembled WGS sequence"/>
</dbReference>